<proteinExistence type="predicted"/>
<dbReference type="Pfam" id="PF09951">
    <property type="entry name" value="Imm33"/>
    <property type="match status" value="1"/>
</dbReference>
<organism evidence="3 4">
    <name type="scientific">Massilia agri</name>
    <dbReference type="NCBI Taxonomy" id="1886785"/>
    <lineage>
        <taxon>Bacteria</taxon>
        <taxon>Pseudomonadati</taxon>
        <taxon>Pseudomonadota</taxon>
        <taxon>Betaproteobacteria</taxon>
        <taxon>Burkholderiales</taxon>
        <taxon>Oxalobacteraceae</taxon>
        <taxon>Telluria group</taxon>
        <taxon>Massilia</taxon>
    </lineage>
</organism>
<dbReference type="RefSeq" id="WP_258828691.1">
    <property type="nucleotide sequence ID" value="NZ_JANUHA010000010.1"/>
</dbReference>
<name>A0ABT2AN38_9BURK</name>
<dbReference type="PANTHER" id="PTHR38743">
    <property type="entry name" value="SIMILAR TO GLYOXYLASE I FAMILY PROTEIN"/>
    <property type="match status" value="1"/>
</dbReference>
<accession>A0ABT2AN38</accession>
<sequence>MQGQSWWLTDAAQSQRSYPYTFFKPSRATTDKLAVGDLVKLIFEFDNPDPDGYSAERMWVIITHRNGERFEGVLDNDPTQLTGLAPGDPLSFEERHIIQTSLEESGPDIVGKYWPRCFVTRRVLYDGEKAGHIYREEAAREDHSGWFIMAGDEDDAYLDDADNLFYVSLGAVLNRDDSFVHLLDAPVGSVFERNPETGAFEALQ</sequence>
<feature type="domain" description="Immunity protein Imm33" evidence="1">
    <location>
        <begin position="117"/>
        <end position="201"/>
    </location>
</feature>
<protein>
    <submittedName>
        <fullName evidence="3">DUF2185 domain-containing protein</fullName>
    </submittedName>
</protein>
<evidence type="ECO:0000313" key="3">
    <source>
        <dbReference type="EMBL" id="MCS0597668.1"/>
    </source>
</evidence>
<reference evidence="3 4" key="1">
    <citation type="submission" date="2022-08" db="EMBL/GenBank/DDBJ databases">
        <title>Reclassification of Massilia species as members of the genera Telluria, Duganella, Pseudoduganella, Mokoshia gen. nov. and Zemynaea gen. nov. using orthogonal and non-orthogonal genome-based approaches.</title>
        <authorList>
            <person name="Bowman J.P."/>
        </authorList>
    </citation>
    <scope>NUCLEOTIDE SEQUENCE [LARGE SCALE GENOMIC DNA]</scope>
    <source>
        <strain evidence="3 4">JCM 31661</strain>
    </source>
</reference>
<dbReference type="PANTHER" id="PTHR38743:SF2">
    <property type="entry name" value="DUF2185 DOMAIN-CONTAINING PROTEIN"/>
    <property type="match status" value="1"/>
</dbReference>
<dbReference type="Proteomes" id="UP001206572">
    <property type="component" value="Unassembled WGS sequence"/>
</dbReference>
<evidence type="ECO:0000259" key="2">
    <source>
        <dbReference type="Pfam" id="PF10077"/>
    </source>
</evidence>
<dbReference type="Pfam" id="PF10077">
    <property type="entry name" value="DUF2314"/>
    <property type="match status" value="1"/>
</dbReference>
<gene>
    <name evidence="3" type="ORF">NX780_15065</name>
</gene>
<comment type="caution">
    <text evidence="3">The sequence shown here is derived from an EMBL/GenBank/DDBJ whole genome shotgun (WGS) entry which is preliminary data.</text>
</comment>
<keyword evidence="4" id="KW-1185">Reference proteome</keyword>
<evidence type="ECO:0000313" key="4">
    <source>
        <dbReference type="Proteomes" id="UP001206572"/>
    </source>
</evidence>
<dbReference type="InterPro" id="IPR018756">
    <property type="entry name" value="DUF2314"/>
</dbReference>
<dbReference type="EMBL" id="JANUHA010000010">
    <property type="protein sequence ID" value="MCS0597668.1"/>
    <property type="molecule type" value="Genomic_DNA"/>
</dbReference>
<evidence type="ECO:0000259" key="1">
    <source>
        <dbReference type="Pfam" id="PF09951"/>
    </source>
</evidence>
<feature type="domain" description="DUF2314" evidence="2">
    <location>
        <begin position="38"/>
        <end position="98"/>
    </location>
</feature>
<dbReference type="InterPro" id="IPR018689">
    <property type="entry name" value="Imm33_dom"/>
</dbReference>